<name>A0AAV1CAD7_OLDCO</name>
<dbReference type="Pfam" id="PF13589">
    <property type="entry name" value="HATPase_c_3"/>
    <property type="match status" value="1"/>
</dbReference>
<dbReference type="PANTHER" id="PTHR33566">
    <property type="entry name" value="EN/SPM-LIKE TRANSPOSON-RELATED"/>
    <property type="match status" value="1"/>
</dbReference>
<feature type="compositionally biased region" description="Basic and acidic residues" evidence="2">
    <location>
        <begin position="31"/>
        <end position="42"/>
    </location>
</feature>
<keyword evidence="4" id="KW-1185">Reference proteome</keyword>
<organism evidence="3 4">
    <name type="scientific">Oldenlandia corymbosa var. corymbosa</name>
    <dbReference type="NCBI Taxonomy" id="529605"/>
    <lineage>
        <taxon>Eukaryota</taxon>
        <taxon>Viridiplantae</taxon>
        <taxon>Streptophyta</taxon>
        <taxon>Embryophyta</taxon>
        <taxon>Tracheophyta</taxon>
        <taxon>Spermatophyta</taxon>
        <taxon>Magnoliopsida</taxon>
        <taxon>eudicotyledons</taxon>
        <taxon>Gunneridae</taxon>
        <taxon>Pentapetalae</taxon>
        <taxon>asterids</taxon>
        <taxon>lamiids</taxon>
        <taxon>Gentianales</taxon>
        <taxon>Rubiaceae</taxon>
        <taxon>Rubioideae</taxon>
        <taxon>Spermacoceae</taxon>
        <taxon>Hedyotis-Oldenlandia complex</taxon>
        <taxon>Oldenlandia</taxon>
    </lineage>
</organism>
<feature type="coiled-coil region" evidence="1">
    <location>
        <begin position="1601"/>
        <end position="1660"/>
    </location>
</feature>
<gene>
    <name evidence="3" type="ORF">OLC1_LOCUS4201</name>
</gene>
<dbReference type="PANTHER" id="PTHR33566:SF1">
    <property type="entry name" value="EN_SPM-LIKE TRANSPOSON-RELATED"/>
    <property type="match status" value="1"/>
</dbReference>
<protein>
    <submittedName>
        <fullName evidence="3">OLC1v1027852C1</fullName>
    </submittedName>
</protein>
<dbReference type="SUPFAM" id="SSF55874">
    <property type="entry name" value="ATPase domain of HSP90 chaperone/DNA topoisomerase II/histidine kinase"/>
    <property type="match status" value="1"/>
</dbReference>
<proteinExistence type="predicted"/>
<keyword evidence="1" id="KW-0175">Coiled coil</keyword>
<reference evidence="3" key="1">
    <citation type="submission" date="2023-03" db="EMBL/GenBank/DDBJ databases">
        <authorList>
            <person name="Julca I."/>
        </authorList>
    </citation>
    <scope>NUCLEOTIDE SEQUENCE</scope>
</reference>
<dbReference type="Gene3D" id="3.30.565.10">
    <property type="entry name" value="Histidine kinase-like ATPase, C-terminal domain"/>
    <property type="match status" value="1"/>
</dbReference>
<feature type="region of interest" description="Disordered" evidence="2">
    <location>
        <begin position="1"/>
        <end position="42"/>
    </location>
</feature>
<dbReference type="InterPro" id="IPR036890">
    <property type="entry name" value="HATPase_C_sf"/>
</dbReference>
<evidence type="ECO:0000256" key="2">
    <source>
        <dbReference type="SAM" id="MobiDB-lite"/>
    </source>
</evidence>
<dbReference type="EMBL" id="OX459118">
    <property type="protein sequence ID" value="CAI9092569.1"/>
    <property type="molecule type" value="Genomic_DNA"/>
</dbReference>
<accession>A0AAV1CAD7</accession>
<evidence type="ECO:0000313" key="4">
    <source>
        <dbReference type="Proteomes" id="UP001161247"/>
    </source>
</evidence>
<evidence type="ECO:0000313" key="3">
    <source>
        <dbReference type="EMBL" id="CAI9092569.1"/>
    </source>
</evidence>
<evidence type="ECO:0000256" key="1">
    <source>
        <dbReference type="SAM" id="Coils"/>
    </source>
</evidence>
<dbReference type="Proteomes" id="UP001161247">
    <property type="component" value="Chromosome 1"/>
</dbReference>
<sequence length="1671" mass="189078">MDSEPTNWLKKTAKRPGEWFNPERSAKRSRPREDRNPESSEKRFRVLLPNGTIVDLKIRHIGGIMPIQVFTDLLKLKCPAVLTEQRRIEWKSGDLHFVDAFENKIRSELDLTKYKPNDCHFLRLKDGSSEADTYENMWDLTPDTDLLKELPEEYTFETALADLIDNSLQAVWLNEKKERKLIRVKVSENSIEIFDTGPGMDGSPENSIVKWGKMGASLHRLAREKSIGTKPPYLTPYFGMFGYGGPIATMHLGRRAVVSSKTKKSEKVYKLHLEREALLNSNPEKTWRTKGGLRDPMRGELSEAPHGSFTKVTIFEPRLGGVNLEKLQCKLKDIYFPYIQCDELSRRGRTEKPVEFQVNGIDLAEVLSGEVALTNIHSCNGPSFVVQLRFTKETSQNVSSSSAASRASGEANACLKCVYFPIIEGKESIDSILEKLEQDGCGITENFKSFSRVSVRRLGRLLPDARWAWLPFMEPKQKKGVKGQILKRCCYRVKCFIDTDGGFNPTTSKTDLAHQSPFTLGLKSFGKKDLGKEKDVRIEIIHDGKEISLSKLEKLYEDWISNMHDQFDEEMATGNDEAVLIVDPPNNKDLGISSEVIRVHKLFWRKEVLWRSGQKIKILKGAYAGFHRTDTYATLEYIILEGWQGDAGCEARLICRPIDVPDKDGCVITDVKDNPTIRLGSSISLPVSVIDCDKFVPIEDAAWDNQIQKRNQKMPSSIEILGARDCHELGFRGALPDDVIDAGCDPSEEIVAVIRPAFFNSTPSKNGDRMQIVQEKHRMMIEIRYVAENSGADYVKVFSGEMTPSSLKGVHGFYIFKLRKEFPKLFERAGVYTFFLSLKDKKNVHCERSINVKALLKVKSWRLLGDKESTNFTARAGSCFPPFSIACFDKYDNRLRFPANLNVKMKVMSSYKGFTALLSNKEEFISSDELTLTIKDVQVESCDLDKIRPSYRVTLFIFPPDELPSVIIPSQVFPGVPRRVLFDSAKFIKQLIPGEIIKDLVLEVFDGYDNHVKENESIRLQVDGFYINDERGLTFKANQSGSVDLCDLFQVARGFGESVSFSVISDHQTIFKEVFQIERRELRAAFGMPIRIAAGSHLNNLIFEVVKMDGEVDRDIHGGHHHSLTIRSESIDLDESLTYDFHLGRCTVQKIPLPQKEGKFNIKATHSNHPELHLNVEVHILNQLHERKDGPSQTEGNILSHSFFDKRLQSSDKGLLLLPAPSTPSVIGNLKKCMTNDHKLENVPPHGSEGHRLSFKESSGLGHYNDALHTPAERSIMCLPDSTFPSHVESLATDNVLEDEPLEQLSLQELEDQILQYGSCIKEHEVKIEFLILQQSKIEEDISHLKGSLDLDERHDIDCTYEKELVMERIVSKVDTAAAVLCQLFQSSSEETDCDLPNDVIGVVACLGSVCSNDISRILARYLGEDQMLGIVCKSYAEASRFEKHESDGTVNNACGLHALAAKLGMSINKQYLVFCLENIRPYTGEVSTDSERKLLLPAPIMPNGNPPPGFLDYAVNMINLDVHYQRWMTPSGYGLRETLFYCLFGELQVYENRKYMNWANSCIKDGAVSLDGGILKGNGVLSLGYGDVAIQFPVVPSECNMQLSHRMVEIRKQMEGKEEELREAHDQLTREQKAREEVLKKFRVRKERYENVLDNIERSSSAMLCKIQFE</sequence>